<dbReference type="GO" id="GO:0005524">
    <property type="term" value="F:ATP binding"/>
    <property type="evidence" value="ECO:0007669"/>
    <property type="project" value="UniProtKB-UniRule"/>
</dbReference>
<dbReference type="Gene3D" id="1.10.510.10">
    <property type="entry name" value="Transferase(Phosphotransferase) domain 1"/>
    <property type="match status" value="1"/>
</dbReference>
<reference evidence="12 13" key="1">
    <citation type="submission" date="2019-03" db="EMBL/GenBank/DDBJ databases">
        <title>Single cell metagenomics reveals metabolic interactions within the superorganism composed of flagellate Streblomastix strix and complex community of Bacteroidetes bacteria on its surface.</title>
        <authorList>
            <person name="Treitli S.C."/>
            <person name="Kolisko M."/>
            <person name="Husnik F."/>
            <person name="Keeling P."/>
            <person name="Hampl V."/>
        </authorList>
    </citation>
    <scope>NUCLEOTIDE SEQUENCE [LARGE SCALE GENOMIC DNA]</scope>
    <source>
        <strain evidence="12">ST1C</strain>
    </source>
</reference>
<dbReference type="EMBL" id="SNRW01004571">
    <property type="protein sequence ID" value="KAA6386975.1"/>
    <property type="molecule type" value="Genomic_DNA"/>
</dbReference>
<dbReference type="InterPro" id="IPR008271">
    <property type="entry name" value="Ser/Thr_kinase_AS"/>
</dbReference>
<dbReference type="InterPro" id="IPR017441">
    <property type="entry name" value="Protein_kinase_ATP_BS"/>
</dbReference>
<dbReference type="EC" id="2.7.11.1" evidence="1"/>
<comment type="caution">
    <text evidence="12">The sequence shown here is derived from an EMBL/GenBank/DDBJ whole genome shotgun (WGS) entry which is preliminary data.</text>
</comment>
<dbReference type="InterPro" id="IPR011009">
    <property type="entry name" value="Kinase-like_dom_sf"/>
</dbReference>
<dbReference type="OrthoDB" id="248923at2759"/>
<dbReference type="SMART" id="SM00220">
    <property type="entry name" value="S_TKc"/>
    <property type="match status" value="1"/>
</dbReference>
<dbReference type="InterPro" id="IPR000719">
    <property type="entry name" value="Prot_kinase_dom"/>
</dbReference>
<dbReference type="InterPro" id="IPR051131">
    <property type="entry name" value="NEK_Ser/Thr_kinase_NIMA"/>
</dbReference>
<proteinExistence type="inferred from homology"/>
<dbReference type="PROSITE" id="PS50011">
    <property type="entry name" value="PROTEIN_KINASE_DOM"/>
    <property type="match status" value="1"/>
</dbReference>
<evidence type="ECO:0000256" key="10">
    <source>
        <dbReference type="RuleBase" id="RU000304"/>
    </source>
</evidence>
<comment type="catalytic activity">
    <reaction evidence="7">
        <text>L-threonyl-[protein] + ATP = O-phospho-L-threonyl-[protein] + ADP + H(+)</text>
        <dbReference type="Rhea" id="RHEA:46608"/>
        <dbReference type="Rhea" id="RHEA-COMP:11060"/>
        <dbReference type="Rhea" id="RHEA-COMP:11605"/>
        <dbReference type="ChEBI" id="CHEBI:15378"/>
        <dbReference type="ChEBI" id="CHEBI:30013"/>
        <dbReference type="ChEBI" id="CHEBI:30616"/>
        <dbReference type="ChEBI" id="CHEBI:61977"/>
        <dbReference type="ChEBI" id="CHEBI:456216"/>
        <dbReference type="EC" id="2.7.11.1"/>
    </reaction>
</comment>
<dbReference type="SUPFAM" id="SSF56112">
    <property type="entry name" value="Protein kinase-like (PK-like)"/>
    <property type="match status" value="1"/>
</dbReference>
<dbReference type="PROSITE" id="PS00108">
    <property type="entry name" value="PROTEIN_KINASE_ST"/>
    <property type="match status" value="1"/>
</dbReference>
<feature type="domain" description="Protein kinase" evidence="11">
    <location>
        <begin position="16"/>
        <end position="264"/>
    </location>
</feature>
<evidence type="ECO:0000313" key="12">
    <source>
        <dbReference type="EMBL" id="KAA6386975.1"/>
    </source>
</evidence>
<dbReference type="AlphaFoldDB" id="A0A5J4VWL4"/>
<evidence type="ECO:0000259" key="11">
    <source>
        <dbReference type="PROSITE" id="PS50011"/>
    </source>
</evidence>
<dbReference type="PROSITE" id="PS00107">
    <property type="entry name" value="PROTEIN_KINASE_ATP"/>
    <property type="match status" value="1"/>
</dbReference>
<evidence type="ECO:0000313" key="13">
    <source>
        <dbReference type="Proteomes" id="UP000324800"/>
    </source>
</evidence>
<accession>A0A5J4VWL4</accession>
<evidence type="ECO:0000256" key="9">
    <source>
        <dbReference type="PROSITE-ProRule" id="PRU10141"/>
    </source>
</evidence>
<keyword evidence="5 12" id="KW-0418">Kinase</keyword>
<evidence type="ECO:0000256" key="5">
    <source>
        <dbReference type="ARBA" id="ARBA00022777"/>
    </source>
</evidence>
<name>A0A5J4VWL4_9EUKA</name>
<dbReference type="PANTHER" id="PTHR44899:SF3">
    <property type="entry name" value="SERINE_THREONINE-PROTEIN KINASE NEK1"/>
    <property type="match status" value="1"/>
</dbReference>
<dbReference type="Pfam" id="PF00069">
    <property type="entry name" value="Pkinase"/>
    <property type="match status" value="1"/>
</dbReference>
<keyword evidence="6 9" id="KW-0067">ATP-binding</keyword>
<evidence type="ECO:0000256" key="2">
    <source>
        <dbReference type="ARBA" id="ARBA00022527"/>
    </source>
</evidence>
<organism evidence="12 13">
    <name type="scientific">Streblomastix strix</name>
    <dbReference type="NCBI Taxonomy" id="222440"/>
    <lineage>
        <taxon>Eukaryota</taxon>
        <taxon>Metamonada</taxon>
        <taxon>Preaxostyla</taxon>
        <taxon>Oxymonadida</taxon>
        <taxon>Streblomastigidae</taxon>
        <taxon>Streblomastix</taxon>
    </lineage>
</organism>
<keyword evidence="2 10" id="KW-0723">Serine/threonine-protein kinase</keyword>
<sequence length="287" mass="33045">MSIVPRIENPSQYIKKNVGTNIGKGSFGSAIIVFDKDSGQEFVRKKMIVMTAEQRDAAMNEAQMMWDLRSEYVVEIIGYYECKSHFYIIMERCLNGDLQRVINLMKDLKAKPTQEKIWQIVGQVSLACFHLHSRNIIHRDLKPSNIFLTSGDFGIVKKIDSDKSGASTIAGTSYNAAADMFSVGICLFEYGELHHPFITNDMPALEQLRAIINNQPKPFQNITSPNLQQLILNLLQKDPSRRYSAQQILQFDEVKTQMSNKHWLSFRLMLRKNMKYVYLISETKMNY</sequence>
<comment type="similarity">
    <text evidence="10">Belongs to the protein kinase superfamily.</text>
</comment>
<evidence type="ECO:0000256" key="4">
    <source>
        <dbReference type="ARBA" id="ARBA00022741"/>
    </source>
</evidence>
<gene>
    <name evidence="12" type="ORF">EZS28_017497</name>
</gene>
<evidence type="ECO:0000256" key="6">
    <source>
        <dbReference type="ARBA" id="ARBA00022840"/>
    </source>
</evidence>
<evidence type="ECO:0000256" key="8">
    <source>
        <dbReference type="ARBA" id="ARBA00048679"/>
    </source>
</evidence>
<evidence type="ECO:0000256" key="7">
    <source>
        <dbReference type="ARBA" id="ARBA00047899"/>
    </source>
</evidence>
<dbReference type="Proteomes" id="UP000324800">
    <property type="component" value="Unassembled WGS sequence"/>
</dbReference>
<evidence type="ECO:0000256" key="3">
    <source>
        <dbReference type="ARBA" id="ARBA00022679"/>
    </source>
</evidence>
<protein>
    <recommendedName>
        <fullName evidence="1">non-specific serine/threonine protein kinase</fullName>
        <ecNumber evidence="1">2.7.11.1</ecNumber>
    </recommendedName>
</protein>
<keyword evidence="4 9" id="KW-0547">Nucleotide-binding</keyword>
<keyword evidence="3" id="KW-0808">Transferase</keyword>
<evidence type="ECO:0000256" key="1">
    <source>
        <dbReference type="ARBA" id="ARBA00012513"/>
    </source>
</evidence>
<dbReference type="GO" id="GO:0004674">
    <property type="term" value="F:protein serine/threonine kinase activity"/>
    <property type="evidence" value="ECO:0007669"/>
    <property type="project" value="UniProtKB-KW"/>
</dbReference>
<dbReference type="PANTHER" id="PTHR44899">
    <property type="entry name" value="CAMK FAMILY PROTEIN KINASE"/>
    <property type="match status" value="1"/>
</dbReference>
<feature type="binding site" evidence="9">
    <location>
        <position position="45"/>
    </location>
    <ligand>
        <name>ATP</name>
        <dbReference type="ChEBI" id="CHEBI:30616"/>
    </ligand>
</feature>
<comment type="catalytic activity">
    <reaction evidence="8">
        <text>L-seryl-[protein] + ATP = O-phospho-L-seryl-[protein] + ADP + H(+)</text>
        <dbReference type="Rhea" id="RHEA:17989"/>
        <dbReference type="Rhea" id="RHEA-COMP:9863"/>
        <dbReference type="Rhea" id="RHEA-COMP:11604"/>
        <dbReference type="ChEBI" id="CHEBI:15378"/>
        <dbReference type="ChEBI" id="CHEBI:29999"/>
        <dbReference type="ChEBI" id="CHEBI:30616"/>
        <dbReference type="ChEBI" id="CHEBI:83421"/>
        <dbReference type="ChEBI" id="CHEBI:456216"/>
        <dbReference type="EC" id="2.7.11.1"/>
    </reaction>
</comment>